<dbReference type="InterPro" id="IPR011009">
    <property type="entry name" value="Kinase-like_dom_sf"/>
</dbReference>
<evidence type="ECO:0000259" key="3">
    <source>
        <dbReference type="Pfam" id="PF03109"/>
    </source>
</evidence>
<keyword evidence="2" id="KW-0472">Membrane</keyword>
<dbReference type="InterPro" id="IPR050154">
    <property type="entry name" value="UbiB_kinase"/>
</dbReference>
<evidence type="ECO:0000313" key="5">
    <source>
        <dbReference type="Proteomes" id="UP001366166"/>
    </source>
</evidence>
<dbReference type="AlphaFoldDB" id="A0AAU9F4V6"/>
<evidence type="ECO:0000256" key="2">
    <source>
        <dbReference type="SAM" id="Phobius"/>
    </source>
</evidence>
<feature type="transmembrane region" description="Helical" evidence="2">
    <location>
        <begin position="498"/>
        <end position="519"/>
    </location>
</feature>
<dbReference type="SUPFAM" id="SSF56112">
    <property type="entry name" value="Protein kinase-like (PK-like)"/>
    <property type="match status" value="1"/>
</dbReference>
<comment type="similarity">
    <text evidence="1">Belongs to the protein kinase superfamily. ADCK protein kinase family.</text>
</comment>
<feature type="transmembrane region" description="Helical" evidence="2">
    <location>
        <begin position="531"/>
        <end position="549"/>
    </location>
</feature>
<keyword evidence="2" id="KW-1133">Transmembrane helix</keyword>
<dbReference type="Proteomes" id="UP001366166">
    <property type="component" value="Chromosome"/>
</dbReference>
<organism evidence="4 5">
    <name type="scientific">Desulfoferula mesophila</name>
    <dbReference type="NCBI Taxonomy" id="3058419"/>
    <lineage>
        <taxon>Bacteria</taxon>
        <taxon>Pseudomonadati</taxon>
        <taxon>Thermodesulfobacteriota</taxon>
        <taxon>Desulfarculia</taxon>
        <taxon>Desulfarculales</taxon>
        <taxon>Desulfarculaceae</taxon>
        <taxon>Desulfoferula</taxon>
    </lineage>
</organism>
<dbReference type="PANTHER" id="PTHR10566">
    <property type="entry name" value="CHAPERONE-ACTIVITY OF BC1 COMPLEX CABC1 -RELATED"/>
    <property type="match status" value="1"/>
</dbReference>
<dbReference type="Pfam" id="PF03109">
    <property type="entry name" value="ABC1"/>
    <property type="match status" value="1"/>
</dbReference>
<keyword evidence="2" id="KW-0812">Transmembrane</keyword>
<reference evidence="5" key="1">
    <citation type="journal article" date="2023" name="Arch. Microbiol.">
        <title>Desulfoferula mesophilus gen. nov. sp. nov., a mesophilic sulfate-reducing bacterium isolated from a brackish lake sediment.</title>
        <authorList>
            <person name="Watanabe T."/>
            <person name="Yabe T."/>
            <person name="Tsuji J.M."/>
            <person name="Fukui M."/>
        </authorList>
    </citation>
    <scope>NUCLEOTIDE SEQUENCE [LARGE SCALE GENOMIC DNA]</scope>
    <source>
        <strain evidence="5">12FAK</strain>
    </source>
</reference>
<feature type="domain" description="ABC1 atypical kinase-like" evidence="3">
    <location>
        <begin position="92"/>
        <end position="338"/>
    </location>
</feature>
<keyword evidence="5" id="KW-1185">Reference proteome</keyword>
<proteinExistence type="inferred from homology"/>
<gene>
    <name evidence="4" type="ORF">FAK_34580</name>
</gene>
<protein>
    <submittedName>
        <fullName evidence="4">Ubiquinone biosynthesis protein UbiB</fullName>
    </submittedName>
</protein>
<evidence type="ECO:0000313" key="4">
    <source>
        <dbReference type="EMBL" id="BEQ16392.1"/>
    </source>
</evidence>
<name>A0AAU9F4V6_9BACT</name>
<keyword evidence="4" id="KW-0830">Ubiquinone</keyword>
<dbReference type="CDD" id="cd05121">
    <property type="entry name" value="ABC1_ADCK3-like"/>
    <property type="match status" value="1"/>
</dbReference>
<accession>A0AAU9F4V6</accession>
<evidence type="ECO:0000256" key="1">
    <source>
        <dbReference type="ARBA" id="ARBA00009670"/>
    </source>
</evidence>
<sequence length="556" mass="61921">MLDTIRNLGRVTELAMVLVRHGFADLVDRLGLPGTRGVGARSGGEKLAGRYSAYARLRMVAEQMGPTFVKLGQLLSQRPDLLPKEFVLELSKLRDQVTPIPFSDVKAQVERSLGKPIAEVFSSFDEKCLASASLAQVHRAVRADDGREVAVKVRKPDIMRTIEADMELLMVLAKLADKELEAAANYDLPALVAEMERSMRQELDFTLEARHMRTAQSQLSPGIDVIIPQPHLDLTRPGLLTMELIQGQSPHQAQLKPEEGKKLATDLVRLMMDQVLLHGFFHGDPHQGNMLITRDAKGRPRLAMLDWGLAGRLSDDDRYVLCDLLMATLGRDAKAVIKAWVEMRVVPQTYEDPTLERDVADLLEMVNSQGEPVTTATVILEMMEIMRQHKLMVPMQYALADKALLEMEGVARSLDPQFRPVEAARPFVWRLYLERWRPDAMAKRFLSHLSDALRLVQNLPRRLENLVSQLERGELSLQLKHEGLVPLTKAVQEGASRVTVGLVVAALIVGSSMIITTGVEPKLFGLPALGVAGYLISGVIGLWLVWSIIRSRGGRF</sequence>
<dbReference type="InterPro" id="IPR004147">
    <property type="entry name" value="ABC1_dom"/>
</dbReference>
<dbReference type="EMBL" id="AP028679">
    <property type="protein sequence ID" value="BEQ16392.1"/>
    <property type="molecule type" value="Genomic_DNA"/>
</dbReference>
<dbReference type="RefSeq" id="WP_338602154.1">
    <property type="nucleotide sequence ID" value="NZ_AP028679.1"/>
</dbReference>
<dbReference type="KEGG" id="dmp:FAK_34580"/>
<dbReference type="PANTHER" id="PTHR10566:SF113">
    <property type="entry name" value="PROTEIN ACTIVITY OF BC1 COMPLEX KINASE 7, CHLOROPLASTIC"/>
    <property type="match status" value="1"/>
</dbReference>